<proteinExistence type="predicted"/>
<dbReference type="SUPFAM" id="SSF47413">
    <property type="entry name" value="lambda repressor-like DNA-binding domains"/>
    <property type="match status" value="1"/>
</dbReference>
<dbReference type="InterPro" id="IPR010982">
    <property type="entry name" value="Lambda_DNA-bd_dom_sf"/>
</dbReference>
<dbReference type="Gene3D" id="1.10.260.40">
    <property type="entry name" value="lambda repressor-like DNA-binding domains"/>
    <property type="match status" value="1"/>
</dbReference>
<evidence type="ECO:0000259" key="1">
    <source>
        <dbReference type="PROSITE" id="PS50943"/>
    </source>
</evidence>
<dbReference type="InterPro" id="IPR043917">
    <property type="entry name" value="DUF5753"/>
</dbReference>
<dbReference type="RefSeq" id="WP_141634945.1">
    <property type="nucleotide sequence ID" value="NZ_VIGB01000003.1"/>
</dbReference>
<keyword evidence="3" id="KW-1185">Reference proteome</keyword>
<dbReference type="Proteomes" id="UP000319103">
    <property type="component" value="Unassembled WGS sequence"/>
</dbReference>
<dbReference type="Pfam" id="PF13560">
    <property type="entry name" value="HTH_31"/>
    <property type="match status" value="1"/>
</dbReference>
<dbReference type="PROSITE" id="PS50943">
    <property type="entry name" value="HTH_CROC1"/>
    <property type="match status" value="1"/>
</dbReference>
<evidence type="ECO:0000313" key="2">
    <source>
        <dbReference type="EMBL" id="TQF04371.1"/>
    </source>
</evidence>
<dbReference type="Pfam" id="PF19054">
    <property type="entry name" value="DUF5753"/>
    <property type="match status" value="1"/>
</dbReference>
<dbReference type="EMBL" id="VIGB01000003">
    <property type="protein sequence ID" value="TQF04371.1"/>
    <property type="molecule type" value="Genomic_DNA"/>
</dbReference>
<accession>A0A540W5S1</accession>
<dbReference type="AlphaFoldDB" id="A0A540W5S1"/>
<feature type="domain" description="HTH cro/C1-type" evidence="1">
    <location>
        <begin position="20"/>
        <end position="76"/>
    </location>
</feature>
<dbReference type="SMART" id="SM00530">
    <property type="entry name" value="HTH_XRE"/>
    <property type="match status" value="1"/>
</dbReference>
<dbReference type="InterPro" id="IPR001387">
    <property type="entry name" value="Cro/C1-type_HTH"/>
</dbReference>
<gene>
    <name evidence="2" type="ORF">E6W39_21785</name>
</gene>
<comment type="caution">
    <text evidence="2">The sequence shown here is derived from an EMBL/GenBank/DDBJ whole genome shotgun (WGS) entry which is preliminary data.</text>
</comment>
<dbReference type="CDD" id="cd00093">
    <property type="entry name" value="HTH_XRE"/>
    <property type="match status" value="1"/>
</dbReference>
<sequence length="278" mass="31147">MNIKKLDPSASSVAAFGNQLRKSRMEKGWTQVQLGRLLGCTGAHISGLETGAKSPSSQFAKKADDLFGTGLTFQILCRAIKDQVFLDGFTELSHEEVRAAEIRTFELNVIPGLFQTPQYAAALASTNVRHGTLTEAQARERLAFLENRQRQLITAATAPRFYAILDESCLRRMVGDPEVMDIQFDHLERLAMRPKVTIQAVPFSMGDFQPFNGPMVLLTMRDRSLLGYCESAARGYLERDLDLLKAWEVAYDQLQVNALGPGQTLDRIRTVRRELQHD</sequence>
<evidence type="ECO:0000313" key="3">
    <source>
        <dbReference type="Proteomes" id="UP000319103"/>
    </source>
</evidence>
<dbReference type="GO" id="GO:0003677">
    <property type="term" value="F:DNA binding"/>
    <property type="evidence" value="ECO:0007669"/>
    <property type="project" value="InterPro"/>
</dbReference>
<reference evidence="2 3" key="1">
    <citation type="submission" date="2019-06" db="EMBL/GenBank/DDBJ databases">
        <title>Description of Kitasatospora acidophila sp. nov. isolated from pine grove soil, and reclassification of Streptomyces novaecaesareae to Kitasatospora novaeceasareae comb. nov.</title>
        <authorList>
            <person name="Kim M.J."/>
        </authorList>
    </citation>
    <scope>NUCLEOTIDE SEQUENCE [LARGE SCALE GENOMIC DNA]</scope>
    <source>
        <strain evidence="2 3">MMS16-CNU292</strain>
    </source>
</reference>
<dbReference type="OrthoDB" id="2897536at2"/>
<organism evidence="2 3">
    <name type="scientific">Kitasatospora acidiphila</name>
    <dbReference type="NCBI Taxonomy" id="2567942"/>
    <lineage>
        <taxon>Bacteria</taxon>
        <taxon>Bacillati</taxon>
        <taxon>Actinomycetota</taxon>
        <taxon>Actinomycetes</taxon>
        <taxon>Kitasatosporales</taxon>
        <taxon>Streptomycetaceae</taxon>
        <taxon>Kitasatospora</taxon>
    </lineage>
</organism>
<name>A0A540W5S1_9ACTN</name>
<protein>
    <submittedName>
        <fullName evidence="2">Helix-turn-helix domain-containing protein</fullName>
    </submittedName>
</protein>